<sequence>MVELLFWRLSLLTRSICDFVCEESDFACLFIQGPFSLQGTGELYNITPCVAVCPFSVLKERD</sequence>
<proteinExistence type="predicted"/>
<reference evidence="2" key="1">
    <citation type="submission" date="2014-11" db="EMBL/GenBank/DDBJ databases">
        <authorList>
            <person name="Amaro Gonzalez C."/>
        </authorList>
    </citation>
    <scope>NUCLEOTIDE SEQUENCE</scope>
</reference>
<reference evidence="2" key="2">
    <citation type="journal article" date="2015" name="Fish Shellfish Immunol.">
        <title>Early steps in the European eel (Anguilla anguilla)-Vibrio vulnificus interaction in the gills: Role of the RtxA13 toxin.</title>
        <authorList>
            <person name="Callol A."/>
            <person name="Pajuelo D."/>
            <person name="Ebbesson L."/>
            <person name="Teles M."/>
            <person name="MacKenzie S."/>
            <person name="Amaro C."/>
        </authorList>
    </citation>
    <scope>NUCLEOTIDE SEQUENCE</scope>
</reference>
<organism evidence="2">
    <name type="scientific">Anguilla anguilla</name>
    <name type="common">European freshwater eel</name>
    <name type="synonym">Muraena anguilla</name>
    <dbReference type="NCBI Taxonomy" id="7936"/>
    <lineage>
        <taxon>Eukaryota</taxon>
        <taxon>Metazoa</taxon>
        <taxon>Chordata</taxon>
        <taxon>Craniata</taxon>
        <taxon>Vertebrata</taxon>
        <taxon>Euteleostomi</taxon>
        <taxon>Actinopterygii</taxon>
        <taxon>Neopterygii</taxon>
        <taxon>Teleostei</taxon>
        <taxon>Anguilliformes</taxon>
        <taxon>Anguillidae</taxon>
        <taxon>Anguilla</taxon>
    </lineage>
</organism>
<protein>
    <submittedName>
        <fullName evidence="2">Uncharacterized protein</fullName>
    </submittedName>
</protein>
<name>A0A0E9PWI4_ANGAN</name>
<evidence type="ECO:0000256" key="1">
    <source>
        <dbReference type="SAM" id="SignalP"/>
    </source>
</evidence>
<keyword evidence="1" id="KW-0732">Signal</keyword>
<dbReference type="EMBL" id="GBXM01099601">
    <property type="protein sequence ID" value="JAH08976.1"/>
    <property type="molecule type" value="Transcribed_RNA"/>
</dbReference>
<accession>A0A0E9PWI4</accession>
<feature type="chain" id="PRO_5002431149" evidence="1">
    <location>
        <begin position="18"/>
        <end position="62"/>
    </location>
</feature>
<evidence type="ECO:0000313" key="2">
    <source>
        <dbReference type="EMBL" id="JAH08976.1"/>
    </source>
</evidence>
<feature type="signal peptide" evidence="1">
    <location>
        <begin position="1"/>
        <end position="17"/>
    </location>
</feature>
<dbReference type="AlphaFoldDB" id="A0A0E9PWI4"/>